<reference evidence="2" key="1">
    <citation type="submission" date="2022-11" db="UniProtKB">
        <authorList>
            <consortium name="WormBaseParasite"/>
        </authorList>
    </citation>
    <scope>IDENTIFICATION</scope>
</reference>
<evidence type="ECO:0000313" key="1">
    <source>
        <dbReference type="Proteomes" id="UP000887579"/>
    </source>
</evidence>
<sequence length="84" mass="9879">MKNTTINFLYIFGVLLIVQYSTVSAQYPDFDTCVYQFGPAYFQHIRCENTYGYEMICIPPEKKCDGVNDCDDWTDERYCFGKKI</sequence>
<evidence type="ECO:0000313" key="2">
    <source>
        <dbReference type="WBParaSite" id="ES5_v2.g17439.t1"/>
    </source>
</evidence>
<name>A0AC34FK32_9BILA</name>
<proteinExistence type="predicted"/>
<accession>A0AC34FK32</accession>
<dbReference type="WBParaSite" id="ES5_v2.g17439.t1">
    <property type="protein sequence ID" value="ES5_v2.g17439.t1"/>
    <property type="gene ID" value="ES5_v2.g17439"/>
</dbReference>
<protein>
    <submittedName>
        <fullName evidence="2">Uncharacterized protein</fullName>
    </submittedName>
</protein>
<organism evidence="1 2">
    <name type="scientific">Panagrolaimus sp. ES5</name>
    <dbReference type="NCBI Taxonomy" id="591445"/>
    <lineage>
        <taxon>Eukaryota</taxon>
        <taxon>Metazoa</taxon>
        <taxon>Ecdysozoa</taxon>
        <taxon>Nematoda</taxon>
        <taxon>Chromadorea</taxon>
        <taxon>Rhabditida</taxon>
        <taxon>Tylenchina</taxon>
        <taxon>Panagrolaimomorpha</taxon>
        <taxon>Panagrolaimoidea</taxon>
        <taxon>Panagrolaimidae</taxon>
        <taxon>Panagrolaimus</taxon>
    </lineage>
</organism>
<dbReference type="Proteomes" id="UP000887579">
    <property type="component" value="Unplaced"/>
</dbReference>